<organism evidence="3 4">
    <name type="scientific">Aquisphaera giovannonii</name>
    <dbReference type="NCBI Taxonomy" id="406548"/>
    <lineage>
        <taxon>Bacteria</taxon>
        <taxon>Pseudomonadati</taxon>
        <taxon>Planctomycetota</taxon>
        <taxon>Planctomycetia</taxon>
        <taxon>Isosphaerales</taxon>
        <taxon>Isosphaeraceae</taxon>
        <taxon>Aquisphaera</taxon>
    </lineage>
</organism>
<evidence type="ECO:0000256" key="1">
    <source>
        <dbReference type="SAM" id="SignalP"/>
    </source>
</evidence>
<keyword evidence="4" id="KW-1185">Reference proteome</keyword>
<dbReference type="Gene3D" id="3.40.33.10">
    <property type="entry name" value="CAP"/>
    <property type="match status" value="1"/>
</dbReference>
<dbReference type="SUPFAM" id="SSF55797">
    <property type="entry name" value="PR-1-like"/>
    <property type="match status" value="1"/>
</dbReference>
<evidence type="ECO:0000313" key="3">
    <source>
        <dbReference type="EMBL" id="QEH38525.1"/>
    </source>
</evidence>
<accession>A0A5B9WEP7</accession>
<dbReference type="KEGG" id="agv:OJF2_71280"/>
<sequence precursor="true">MSYASTVPARGTVAAILAVAASLAAGSQASAQQYYYTTGGTQAPAYYTQPSYVYSTSPTYTPQYYYYYPQQPAYTPQYTAAQPTYQVAEPAQTLNGAQVIPTAYAVPTAEAQPAQVAQEAPAQPSYGDPYGFLPWLNATRASYGLAPVGLDQNLSNWAAQNNNAQLSHGLGHFVMGPARRQNSAAGGVFPGAMWMASPAHRAALLDPTITAIGIAAAGAYWTFNAY</sequence>
<proteinExistence type="predicted"/>
<dbReference type="InterPro" id="IPR035940">
    <property type="entry name" value="CAP_sf"/>
</dbReference>
<reference evidence="3 4" key="1">
    <citation type="submission" date="2019-08" db="EMBL/GenBank/DDBJ databases">
        <title>Deep-cultivation of Planctomycetes and their phenomic and genomic characterization uncovers novel biology.</title>
        <authorList>
            <person name="Wiegand S."/>
            <person name="Jogler M."/>
            <person name="Boedeker C."/>
            <person name="Pinto D."/>
            <person name="Vollmers J."/>
            <person name="Rivas-Marin E."/>
            <person name="Kohn T."/>
            <person name="Peeters S.H."/>
            <person name="Heuer A."/>
            <person name="Rast P."/>
            <person name="Oberbeckmann S."/>
            <person name="Bunk B."/>
            <person name="Jeske O."/>
            <person name="Meyerdierks A."/>
            <person name="Storesund J.E."/>
            <person name="Kallscheuer N."/>
            <person name="Luecker S."/>
            <person name="Lage O.M."/>
            <person name="Pohl T."/>
            <person name="Merkel B.J."/>
            <person name="Hornburger P."/>
            <person name="Mueller R.-W."/>
            <person name="Bruemmer F."/>
            <person name="Labrenz M."/>
            <person name="Spormann A.M."/>
            <person name="Op den Camp H."/>
            <person name="Overmann J."/>
            <person name="Amann R."/>
            <person name="Jetten M.S.M."/>
            <person name="Mascher T."/>
            <person name="Medema M.H."/>
            <person name="Devos D.P."/>
            <person name="Kaster A.-K."/>
            <person name="Ovreas L."/>
            <person name="Rohde M."/>
            <person name="Galperin M.Y."/>
            <person name="Jogler C."/>
        </authorList>
    </citation>
    <scope>NUCLEOTIDE SEQUENCE [LARGE SCALE GENOMIC DNA]</scope>
    <source>
        <strain evidence="3 4">OJF2</strain>
    </source>
</reference>
<feature type="domain" description="SCP" evidence="2">
    <location>
        <begin position="136"/>
        <end position="218"/>
    </location>
</feature>
<evidence type="ECO:0000313" key="4">
    <source>
        <dbReference type="Proteomes" id="UP000324233"/>
    </source>
</evidence>
<name>A0A5B9WEP7_9BACT</name>
<dbReference type="Pfam" id="PF00188">
    <property type="entry name" value="CAP"/>
    <property type="match status" value="1"/>
</dbReference>
<dbReference type="Proteomes" id="UP000324233">
    <property type="component" value="Chromosome"/>
</dbReference>
<dbReference type="EMBL" id="CP042997">
    <property type="protein sequence ID" value="QEH38525.1"/>
    <property type="molecule type" value="Genomic_DNA"/>
</dbReference>
<dbReference type="AlphaFoldDB" id="A0A5B9WEP7"/>
<dbReference type="InterPro" id="IPR014044">
    <property type="entry name" value="CAP_dom"/>
</dbReference>
<protein>
    <recommendedName>
        <fullName evidence="2">SCP domain-containing protein</fullName>
    </recommendedName>
</protein>
<feature type="signal peptide" evidence="1">
    <location>
        <begin position="1"/>
        <end position="31"/>
    </location>
</feature>
<feature type="chain" id="PRO_5023064611" description="SCP domain-containing protein" evidence="1">
    <location>
        <begin position="32"/>
        <end position="226"/>
    </location>
</feature>
<evidence type="ECO:0000259" key="2">
    <source>
        <dbReference type="Pfam" id="PF00188"/>
    </source>
</evidence>
<keyword evidence="1" id="KW-0732">Signal</keyword>
<gene>
    <name evidence="3" type="ORF">OJF2_71280</name>
</gene>
<dbReference type="RefSeq" id="WP_168222217.1">
    <property type="nucleotide sequence ID" value="NZ_CP042997.1"/>
</dbReference>